<feature type="transmembrane region" description="Helical" evidence="1">
    <location>
        <begin position="20"/>
        <end position="41"/>
    </location>
</feature>
<comment type="caution">
    <text evidence="2">The sequence shown here is derived from an EMBL/GenBank/DDBJ whole genome shotgun (WGS) entry which is preliminary data.</text>
</comment>
<proteinExistence type="predicted"/>
<protein>
    <submittedName>
        <fullName evidence="2">Uncharacterized protein</fullName>
    </submittedName>
</protein>
<name>A0ABD2JFQ1_9BILA</name>
<dbReference type="Proteomes" id="UP001620626">
    <property type="component" value="Unassembled WGS sequence"/>
</dbReference>
<sequence length="204" mass="22424">MRTQQQQPQQKVHKIKVHFASMLSLITLLLSVGAGAFWPYANGQSLDASTAVNAPSGAHSGAVSSSYHDLSLVNNGCVYHNGMITENGGQSRKATAEEEAKVKQYLATSQRSQEQFQQAMAENMRRMFAAPFGAWQFPPFPQQFPFSSMPMIETPCFCESCRNGASMNHKVQSSMSSVMGGNNGNSYNEYSVVDGQQQTEEHQQ</sequence>
<evidence type="ECO:0000313" key="3">
    <source>
        <dbReference type="Proteomes" id="UP001620626"/>
    </source>
</evidence>
<evidence type="ECO:0000256" key="1">
    <source>
        <dbReference type="SAM" id="Phobius"/>
    </source>
</evidence>
<keyword evidence="1" id="KW-0472">Membrane</keyword>
<accession>A0ABD2JFQ1</accession>
<reference evidence="2 3" key="1">
    <citation type="submission" date="2024-10" db="EMBL/GenBank/DDBJ databases">
        <authorList>
            <person name="Kim D."/>
        </authorList>
    </citation>
    <scope>NUCLEOTIDE SEQUENCE [LARGE SCALE GENOMIC DNA]</scope>
    <source>
        <strain evidence="2">BH-2024</strain>
    </source>
</reference>
<keyword evidence="3" id="KW-1185">Reference proteome</keyword>
<keyword evidence="1" id="KW-1133">Transmembrane helix</keyword>
<evidence type="ECO:0000313" key="2">
    <source>
        <dbReference type="EMBL" id="KAL3089441.1"/>
    </source>
</evidence>
<organism evidence="2 3">
    <name type="scientific">Heterodera trifolii</name>
    <dbReference type="NCBI Taxonomy" id="157864"/>
    <lineage>
        <taxon>Eukaryota</taxon>
        <taxon>Metazoa</taxon>
        <taxon>Ecdysozoa</taxon>
        <taxon>Nematoda</taxon>
        <taxon>Chromadorea</taxon>
        <taxon>Rhabditida</taxon>
        <taxon>Tylenchina</taxon>
        <taxon>Tylenchomorpha</taxon>
        <taxon>Tylenchoidea</taxon>
        <taxon>Heteroderidae</taxon>
        <taxon>Heteroderinae</taxon>
        <taxon>Heterodera</taxon>
    </lineage>
</organism>
<gene>
    <name evidence="2" type="ORF">niasHT_020865</name>
</gene>
<dbReference type="AlphaFoldDB" id="A0ABD2JFQ1"/>
<keyword evidence="1" id="KW-0812">Transmembrane</keyword>
<dbReference type="EMBL" id="JBICBT010000984">
    <property type="protein sequence ID" value="KAL3089441.1"/>
    <property type="molecule type" value="Genomic_DNA"/>
</dbReference>